<keyword evidence="2" id="KW-1185">Reference proteome</keyword>
<gene>
    <name evidence="1" type="ORF">FGO68_gene13583</name>
</gene>
<dbReference type="EMBL" id="RRYP01001016">
    <property type="protein sequence ID" value="TNV86525.1"/>
    <property type="molecule type" value="Genomic_DNA"/>
</dbReference>
<organism evidence="1 2">
    <name type="scientific">Halteria grandinella</name>
    <dbReference type="NCBI Taxonomy" id="5974"/>
    <lineage>
        <taxon>Eukaryota</taxon>
        <taxon>Sar</taxon>
        <taxon>Alveolata</taxon>
        <taxon>Ciliophora</taxon>
        <taxon>Intramacronucleata</taxon>
        <taxon>Spirotrichea</taxon>
        <taxon>Stichotrichia</taxon>
        <taxon>Sporadotrichida</taxon>
        <taxon>Halteriidae</taxon>
        <taxon>Halteria</taxon>
    </lineage>
</organism>
<sequence length="81" mass="8932">MWTTLQMQGRAPPGFRPFLAREGAVILTRQYLVETIITCRMGEVDSQVQEAFSALAAIPQLVAPVSKGNASLMAWKLEPSR</sequence>
<comment type="caution">
    <text evidence="1">The sequence shown here is derived from an EMBL/GenBank/DDBJ whole genome shotgun (WGS) entry which is preliminary data.</text>
</comment>
<evidence type="ECO:0000313" key="2">
    <source>
        <dbReference type="Proteomes" id="UP000785679"/>
    </source>
</evidence>
<accession>A0A8J8T9E5</accession>
<name>A0A8J8T9E5_HALGN</name>
<dbReference type="Proteomes" id="UP000785679">
    <property type="component" value="Unassembled WGS sequence"/>
</dbReference>
<proteinExistence type="predicted"/>
<protein>
    <submittedName>
        <fullName evidence="1">Uncharacterized protein</fullName>
    </submittedName>
</protein>
<evidence type="ECO:0000313" key="1">
    <source>
        <dbReference type="EMBL" id="TNV86525.1"/>
    </source>
</evidence>
<dbReference type="AlphaFoldDB" id="A0A8J8T9E5"/>
<reference evidence="1" key="1">
    <citation type="submission" date="2019-06" db="EMBL/GenBank/DDBJ databases">
        <authorList>
            <person name="Zheng W."/>
        </authorList>
    </citation>
    <scope>NUCLEOTIDE SEQUENCE</scope>
    <source>
        <strain evidence="1">QDHG01</strain>
    </source>
</reference>